<feature type="compositionally biased region" description="Basic and acidic residues" evidence="1">
    <location>
        <begin position="128"/>
        <end position="139"/>
    </location>
</feature>
<proteinExistence type="predicted"/>
<sequence>MEMRVSIPLVITTDPKTPASSASSRSRRRSRSPSPSLQPPAREELLQQSLLGPDRVDNPRRGPVQGGEIYRRRRRAPLPKVSCIGRIKGKKRSSEPKRRPPSSVQQQQQQQQKKKKKKHAYFSFRAGKAAEERADEKGRRSGRRSRVAVALRG</sequence>
<evidence type="ECO:0000313" key="2">
    <source>
        <dbReference type="EMBL" id="CAD1840753.1"/>
    </source>
</evidence>
<dbReference type="EMBL" id="LR862135">
    <property type="protein sequence ID" value="CAD1840753.1"/>
    <property type="molecule type" value="Genomic_DNA"/>
</dbReference>
<feature type="compositionally biased region" description="Low complexity" evidence="1">
    <location>
        <begin position="101"/>
        <end position="111"/>
    </location>
</feature>
<gene>
    <name evidence="2" type="ORF">CB5_LOCUS23964</name>
</gene>
<evidence type="ECO:0000256" key="1">
    <source>
        <dbReference type="SAM" id="MobiDB-lite"/>
    </source>
</evidence>
<organism evidence="2">
    <name type="scientific">Ananas comosus var. bracteatus</name>
    <name type="common">red pineapple</name>
    <dbReference type="NCBI Taxonomy" id="296719"/>
    <lineage>
        <taxon>Eukaryota</taxon>
        <taxon>Viridiplantae</taxon>
        <taxon>Streptophyta</taxon>
        <taxon>Embryophyta</taxon>
        <taxon>Tracheophyta</taxon>
        <taxon>Spermatophyta</taxon>
        <taxon>Magnoliopsida</taxon>
        <taxon>Liliopsida</taxon>
        <taxon>Poales</taxon>
        <taxon>Bromeliaceae</taxon>
        <taxon>Bromelioideae</taxon>
        <taxon>Ananas</taxon>
    </lineage>
</organism>
<feature type="region of interest" description="Disordered" evidence="1">
    <location>
        <begin position="1"/>
        <end position="153"/>
    </location>
</feature>
<name>A0A6V7QC67_ANACO</name>
<reference evidence="2" key="1">
    <citation type="submission" date="2020-07" db="EMBL/GenBank/DDBJ databases">
        <authorList>
            <person name="Lin J."/>
        </authorList>
    </citation>
    <scope>NUCLEOTIDE SEQUENCE</scope>
</reference>
<protein>
    <submittedName>
        <fullName evidence="2">Uncharacterized protein</fullName>
    </submittedName>
</protein>
<dbReference type="AlphaFoldDB" id="A0A6V7QC67"/>
<accession>A0A6V7QC67</accession>